<evidence type="ECO:0000256" key="4">
    <source>
        <dbReference type="ARBA" id="ARBA00022448"/>
    </source>
</evidence>
<reference evidence="10 11" key="1">
    <citation type="submission" date="2019-11" db="EMBL/GenBank/DDBJ databases">
        <title>Type strains purchased from KCTC, JCM and DSMZ.</title>
        <authorList>
            <person name="Lu H."/>
        </authorList>
    </citation>
    <scope>NUCLEOTIDE SEQUENCE [LARGE SCALE GENOMIC DNA]</scope>
    <source>
        <strain evidence="10 11">KCTC 42409</strain>
    </source>
</reference>
<dbReference type="PANTHER" id="PTHR34982">
    <property type="entry name" value="YOP PROTEINS TRANSLOCATION PROTEIN L"/>
    <property type="match status" value="1"/>
</dbReference>
<evidence type="ECO:0000256" key="8">
    <source>
        <dbReference type="SAM" id="MobiDB-lite"/>
    </source>
</evidence>
<dbReference type="Pfam" id="PF02108">
    <property type="entry name" value="FliH"/>
    <property type="match status" value="1"/>
</dbReference>
<keyword evidence="11" id="KW-1185">Reference proteome</keyword>
<keyword evidence="5" id="KW-1005">Bacterial flagellum biogenesis</keyword>
<dbReference type="GO" id="GO:0015031">
    <property type="term" value="P:protein transport"/>
    <property type="evidence" value="ECO:0007669"/>
    <property type="project" value="UniProtKB-KW"/>
</dbReference>
<feature type="domain" description="Flagellar assembly protein FliH/Type III secretion system HrpE" evidence="9">
    <location>
        <begin position="108"/>
        <end position="234"/>
    </location>
</feature>
<evidence type="ECO:0000256" key="1">
    <source>
        <dbReference type="ARBA" id="ARBA00003041"/>
    </source>
</evidence>
<evidence type="ECO:0000259" key="9">
    <source>
        <dbReference type="Pfam" id="PF02108"/>
    </source>
</evidence>
<protein>
    <recommendedName>
        <fullName evidence="3">Flagellar assembly protein FliH</fullName>
    </recommendedName>
</protein>
<keyword evidence="7" id="KW-1006">Bacterial flagellum protein export</keyword>
<sequence length="244" mass="25404">MASILRSPPLSDQKRKLPSRRQRVQPPAEATLPAASSEASPTASPAASPVSAAAPQPDLQALIDQARESVLAQFKQEAETAREMGRQRGLQEGREAGAAESRQAFAAELARMRSIVDKLHGAVENGVAGLEEMAVAIAFESVCRILGDKAITAEGVRGIVRETVSHVAARDGVTVRLHPDDLSALRSVGALEAPADNGAPVSWVADTTLALGGCIVEGGGGELDARLDTQIERLRAALLAARGA</sequence>
<accession>A0A6L6Q1T4</accession>
<evidence type="ECO:0000256" key="7">
    <source>
        <dbReference type="ARBA" id="ARBA00023225"/>
    </source>
</evidence>
<feature type="region of interest" description="Disordered" evidence="8">
    <location>
        <begin position="78"/>
        <end position="97"/>
    </location>
</feature>
<dbReference type="GO" id="GO:0044781">
    <property type="term" value="P:bacterial-type flagellum organization"/>
    <property type="evidence" value="ECO:0007669"/>
    <property type="project" value="UniProtKB-KW"/>
</dbReference>
<dbReference type="PANTHER" id="PTHR34982:SF1">
    <property type="entry name" value="FLAGELLAR ASSEMBLY PROTEIN FLIH"/>
    <property type="match status" value="1"/>
</dbReference>
<gene>
    <name evidence="10" type="ORF">GM668_14385</name>
</gene>
<evidence type="ECO:0000313" key="10">
    <source>
        <dbReference type="EMBL" id="MTW03271.1"/>
    </source>
</evidence>
<dbReference type="Proteomes" id="UP000484015">
    <property type="component" value="Unassembled WGS sequence"/>
</dbReference>
<organism evidence="10 11">
    <name type="scientific">Pseudoduganella ginsengisoli</name>
    <dbReference type="NCBI Taxonomy" id="1462440"/>
    <lineage>
        <taxon>Bacteria</taxon>
        <taxon>Pseudomonadati</taxon>
        <taxon>Pseudomonadota</taxon>
        <taxon>Betaproteobacteria</taxon>
        <taxon>Burkholderiales</taxon>
        <taxon>Oxalobacteraceae</taxon>
        <taxon>Telluria group</taxon>
        <taxon>Pseudoduganella</taxon>
    </lineage>
</organism>
<proteinExistence type="inferred from homology"/>
<dbReference type="EMBL" id="WNLA01000008">
    <property type="protein sequence ID" value="MTW03271.1"/>
    <property type="molecule type" value="Genomic_DNA"/>
</dbReference>
<evidence type="ECO:0000313" key="11">
    <source>
        <dbReference type="Proteomes" id="UP000484015"/>
    </source>
</evidence>
<feature type="region of interest" description="Disordered" evidence="8">
    <location>
        <begin position="1"/>
        <end position="53"/>
    </location>
</feature>
<evidence type="ECO:0000256" key="5">
    <source>
        <dbReference type="ARBA" id="ARBA00022795"/>
    </source>
</evidence>
<evidence type="ECO:0000256" key="2">
    <source>
        <dbReference type="ARBA" id="ARBA00006602"/>
    </source>
</evidence>
<evidence type="ECO:0000256" key="6">
    <source>
        <dbReference type="ARBA" id="ARBA00022927"/>
    </source>
</evidence>
<keyword evidence="6" id="KW-0653">Protein transport</keyword>
<dbReference type="InterPro" id="IPR051472">
    <property type="entry name" value="T3SS_Stator/FliH"/>
</dbReference>
<dbReference type="OrthoDB" id="8596293at2"/>
<feature type="compositionally biased region" description="Low complexity" evidence="8">
    <location>
        <begin position="26"/>
        <end position="53"/>
    </location>
</feature>
<dbReference type="GO" id="GO:0005829">
    <property type="term" value="C:cytosol"/>
    <property type="evidence" value="ECO:0007669"/>
    <property type="project" value="TreeGrafter"/>
</dbReference>
<evidence type="ECO:0000256" key="3">
    <source>
        <dbReference type="ARBA" id="ARBA00016507"/>
    </source>
</evidence>
<comment type="caution">
    <text evidence="10">The sequence shown here is derived from an EMBL/GenBank/DDBJ whole genome shotgun (WGS) entry which is preliminary data.</text>
</comment>
<dbReference type="InterPro" id="IPR018035">
    <property type="entry name" value="Flagellar_FliH/T3SS_HrpE"/>
</dbReference>
<dbReference type="RefSeq" id="WP_155439645.1">
    <property type="nucleotide sequence ID" value="NZ_WNLA01000008.1"/>
</dbReference>
<dbReference type="AlphaFoldDB" id="A0A6L6Q1T4"/>
<comment type="similarity">
    <text evidence="2">Belongs to the FliH family.</text>
</comment>
<keyword evidence="4" id="KW-0813">Transport</keyword>
<name>A0A6L6Q1T4_9BURK</name>
<comment type="function">
    <text evidence="1">Needed for flagellar regrowth and assembly.</text>
</comment>